<evidence type="ECO:0000313" key="14">
    <source>
        <dbReference type="Proteomes" id="UP000005615"/>
    </source>
</evidence>
<evidence type="ECO:0000256" key="9">
    <source>
        <dbReference type="ARBA" id="ARBA00069174"/>
    </source>
</evidence>
<dbReference type="eggNOG" id="COG0115">
    <property type="taxonomic scope" value="Bacteria"/>
</dbReference>
<evidence type="ECO:0000256" key="4">
    <source>
        <dbReference type="ARBA" id="ARBA00022909"/>
    </source>
</evidence>
<dbReference type="Gene3D" id="3.30.470.10">
    <property type="match status" value="1"/>
</dbReference>
<comment type="similarity">
    <text evidence="2 11">Belongs to the class-IV pyridoxal-phosphate-dependent aminotransferase family.</text>
</comment>
<dbReference type="Pfam" id="PF01063">
    <property type="entry name" value="Aminotran_4"/>
    <property type="match status" value="1"/>
</dbReference>
<dbReference type="GO" id="GO:0008696">
    <property type="term" value="F:4-amino-4-deoxychorismate lyase activity"/>
    <property type="evidence" value="ECO:0007669"/>
    <property type="project" value="UniProtKB-EC"/>
</dbReference>
<comment type="catalytic activity">
    <reaction evidence="7">
        <text>4-amino-4-deoxychorismate = 4-aminobenzoate + pyruvate + H(+)</text>
        <dbReference type="Rhea" id="RHEA:16201"/>
        <dbReference type="ChEBI" id="CHEBI:15361"/>
        <dbReference type="ChEBI" id="CHEBI:15378"/>
        <dbReference type="ChEBI" id="CHEBI:17836"/>
        <dbReference type="ChEBI" id="CHEBI:58406"/>
        <dbReference type="EC" id="4.1.3.38"/>
    </reaction>
</comment>
<dbReference type="GO" id="GO:0005829">
    <property type="term" value="C:cytosol"/>
    <property type="evidence" value="ECO:0007669"/>
    <property type="project" value="TreeGrafter"/>
</dbReference>
<keyword evidence="3 12" id="KW-0663">Pyridoxal phosphate</keyword>
<accession>F3KZR1</accession>
<dbReference type="InterPro" id="IPR043131">
    <property type="entry name" value="BCAT-like_N"/>
</dbReference>
<evidence type="ECO:0000256" key="7">
    <source>
        <dbReference type="ARBA" id="ARBA00049529"/>
    </source>
</evidence>
<keyword evidence="14" id="KW-1185">Reference proteome</keyword>
<evidence type="ECO:0000256" key="1">
    <source>
        <dbReference type="ARBA" id="ARBA00001933"/>
    </source>
</evidence>
<dbReference type="PANTHER" id="PTHR42743">
    <property type="entry name" value="AMINO-ACID AMINOTRANSFERASE"/>
    <property type="match status" value="1"/>
</dbReference>
<dbReference type="EC" id="4.1.3.38" evidence="6"/>
<dbReference type="InterPro" id="IPR001544">
    <property type="entry name" value="Aminotrans_IV"/>
</dbReference>
<dbReference type="InterPro" id="IPR036038">
    <property type="entry name" value="Aminotransferase-like"/>
</dbReference>
<dbReference type="InterPro" id="IPR043132">
    <property type="entry name" value="BCAT-like_C"/>
</dbReference>
<dbReference type="RefSeq" id="WP_009574902.1">
    <property type="nucleotide sequence ID" value="NZ_AEIG01000014.1"/>
</dbReference>
<dbReference type="Gene3D" id="3.20.10.10">
    <property type="entry name" value="D-amino Acid Aminotransferase, subunit A, domain 2"/>
    <property type="match status" value="1"/>
</dbReference>
<comment type="cofactor">
    <cofactor evidence="1 12">
        <name>pyridoxal 5'-phosphate</name>
        <dbReference type="ChEBI" id="CHEBI:597326"/>
    </cofactor>
</comment>
<name>F3KZR1_9GAMM</name>
<keyword evidence="4" id="KW-0289">Folate biosynthesis</keyword>
<dbReference type="GO" id="GO:0046656">
    <property type="term" value="P:folic acid biosynthetic process"/>
    <property type="evidence" value="ECO:0007669"/>
    <property type="project" value="UniProtKB-KW"/>
</dbReference>
<evidence type="ECO:0000256" key="12">
    <source>
        <dbReference type="RuleBase" id="RU004516"/>
    </source>
</evidence>
<organism evidence="13 14">
    <name type="scientific">Aequoribacter fuscus</name>
    <dbReference type="NCBI Taxonomy" id="2518989"/>
    <lineage>
        <taxon>Bacteria</taxon>
        <taxon>Pseudomonadati</taxon>
        <taxon>Pseudomonadota</taxon>
        <taxon>Gammaproteobacteria</taxon>
        <taxon>Cellvibrionales</taxon>
        <taxon>Halieaceae</taxon>
        <taxon>Aequoribacter</taxon>
    </lineage>
</organism>
<reference evidence="13 14" key="1">
    <citation type="journal article" date="2011" name="J. Bacteriol.">
        <title>Genome sequence of strain IMCC3088, a proteorhodopsin-containing marine bacterium belonging to the OM60/NOR5 clade.</title>
        <authorList>
            <person name="Jang Y."/>
            <person name="Oh H.M."/>
            <person name="Kang I."/>
            <person name="Lee K."/>
            <person name="Yang S.J."/>
            <person name="Cho J.C."/>
        </authorList>
    </citation>
    <scope>NUCLEOTIDE SEQUENCE [LARGE SCALE GENOMIC DNA]</scope>
    <source>
        <strain evidence="13 14">IMCC3088</strain>
    </source>
</reference>
<keyword evidence="13" id="KW-0032">Aminotransferase</keyword>
<evidence type="ECO:0000313" key="13">
    <source>
        <dbReference type="EMBL" id="EGG30490.1"/>
    </source>
</evidence>
<proteinExistence type="inferred from homology"/>
<evidence type="ECO:0000256" key="10">
    <source>
        <dbReference type="ARBA" id="ARBA00080135"/>
    </source>
</evidence>
<comment type="pathway">
    <text evidence="5">Cofactor biosynthesis; tetrahydrofolate biosynthesis; 4-aminobenzoate from chorismate: step 2/2.</text>
</comment>
<dbReference type="FunFam" id="3.20.10.10:FF:000002">
    <property type="entry name" value="D-alanine aminotransferase"/>
    <property type="match status" value="1"/>
</dbReference>
<evidence type="ECO:0000256" key="8">
    <source>
        <dbReference type="ARBA" id="ARBA00054027"/>
    </source>
</evidence>
<protein>
    <recommendedName>
        <fullName evidence="9">Aminodeoxychorismate lyase</fullName>
        <ecNumber evidence="6">4.1.3.38</ecNumber>
    </recommendedName>
    <alternativeName>
        <fullName evidence="10">4-amino-4-deoxychorismate lyase</fullName>
    </alternativeName>
</protein>
<dbReference type="SUPFAM" id="SSF56752">
    <property type="entry name" value="D-aminoacid aminotransferase-like PLP-dependent enzymes"/>
    <property type="match status" value="1"/>
</dbReference>
<evidence type="ECO:0000256" key="3">
    <source>
        <dbReference type="ARBA" id="ARBA00022898"/>
    </source>
</evidence>
<comment type="function">
    <text evidence="8">Involved in the biosynthesis of p-aminobenzoate (PABA), a precursor of tetrahydrofolate. Converts 4-amino-4-deoxychorismate into 4-aminobenzoate (PABA) and pyruvate.</text>
</comment>
<dbReference type="GO" id="GO:0008483">
    <property type="term" value="F:transaminase activity"/>
    <property type="evidence" value="ECO:0007669"/>
    <property type="project" value="UniProtKB-KW"/>
</dbReference>
<gene>
    <name evidence="13" type="ORF">IMCC3088_467</name>
</gene>
<evidence type="ECO:0000256" key="6">
    <source>
        <dbReference type="ARBA" id="ARBA00035676"/>
    </source>
</evidence>
<evidence type="ECO:0000256" key="11">
    <source>
        <dbReference type="RuleBase" id="RU004106"/>
    </source>
</evidence>
<comment type="caution">
    <text evidence="13">The sequence shown here is derived from an EMBL/GenBank/DDBJ whole genome shotgun (WGS) entry which is preliminary data.</text>
</comment>
<dbReference type="GO" id="GO:0008652">
    <property type="term" value="P:amino acid biosynthetic process"/>
    <property type="evidence" value="ECO:0007669"/>
    <property type="project" value="UniProtKB-ARBA"/>
</dbReference>
<dbReference type="AlphaFoldDB" id="F3KZR1"/>
<dbReference type="EMBL" id="AEIG01000014">
    <property type="protein sequence ID" value="EGG30490.1"/>
    <property type="molecule type" value="Genomic_DNA"/>
</dbReference>
<evidence type="ECO:0000256" key="5">
    <source>
        <dbReference type="ARBA" id="ARBA00035633"/>
    </source>
</evidence>
<dbReference type="InterPro" id="IPR018300">
    <property type="entry name" value="Aminotrans_IV_CS"/>
</dbReference>
<dbReference type="PROSITE" id="PS00770">
    <property type="entry name" value="AA_TRANSFER_CLASS_4"/>
    <property type="match status" value="1"/>
</dbReference>
<dbReference type="InterPro" id="IPR050571">
    <property type="entry name" value="Class-IV_PLP-Dep_Aminotrnsfr"/>
</dbReference>
<dbReference type="PANTHER" id="PTHR42743:SF10">
    <property type="entry name" value="D-ALANINE AMINOTRANSFERASE"/>
    <property type="match status" value="1"/>
</dbReference>
<dbReference type="Proteomes" id="UP000005615">
    <property type="component" value="Unassembled WGS sequence"/>
</dbReference>
<sequence>MTQPELAYLNGHYLPKNEAQISPMDRGFLFGDGIYEVIPCHNRKPIALQRHIDRLQRNLSAIGIKAGHDDSHWAGIIRTLAQESPTEHCGVYLHISRGTAAKRHHTYSDGLSPTQFAYSFQIPAPPSSANRPSMGLKLKSQEDLRWLHCDVKVTALLGNVLHYQYAVDEGFDEALLYRPSGKITEASASNVFCVKNGVIFTPALDNTLLPGITRGLVIDVLRDHSKITVLEQDLGLQDFLDADEVWLSSSTRELAPVTQIDERVIGNGEIGPMWARVIDLFQRHKYEYA</sequence>
<dbReference type="STRING" id="2518989.IMCC3088_467"/>
<evidence type="ECO:0000256" key="2">
    <source>
        <dbReference type="ARBA" id="ARBA00009320"/>
    </source>
</evidence>
<keyword evidence="13" id="KW-0808">Transferase</keyword>
<dbReference type="OrthoDB" id="21319at2"/>